<evidence type="ECO:0000313" key="2">
    <source>
        <dbReference type="EMBL" id="MDK3072574.1"/>
    </source>
</evidence>
<dbReference type="InterPro" id="IPR000792">
    <property type="entry name" value="Tscrpt_reg_LuxR_C"/>
</dbReference>
<accession>A0ABT7FBU6</accession>
<dbReference type="SMART" id="SM00421">
    <property type="entry name" value="HTH_LUXR"/>
    <property type="match status" value="1"/>
</dbReference>
<reference evidence="2 3" key="1">
    <citation type="submission" date="2023-05" db="EMBL/GenBank/DDBJ databases">
        <title>Sedimentitalea sp. nov. JM2-8.</title>
        <authorList>
            <person name="Huang J."/>
        </authorList>
    </citation>
    <scope>NUCLEOTIDE SEQUENCE [LARGE SCALE GENOMIC DNA]</scope>
    <source>
        <strain evidence="2 3">JM2-8</strain>
    </source>
</reference>
<proteinExistence type="predicted"/>
<dbReference type="InterPro" id="IPR036388">
    <property type="entry name" value="WH-like_DNA-bd_sf"/>
</dbReference>
<dbReference type="PRINTS" id="PR00038">
    <property type="entry name" value="HTHLUXR"/>
</dbReference>
<organism evidence="2 3">
    <name type="scientific">Sedimentitalea xiamensis</name>
    <dbReference type="NCBI Taxonomy" id="3050037"/>
    <lineage>
        <taxon>Bacteria</taxon>
        <taxon>Pseudomonadati</taxon>
        <taxon>Pseudomonadota</taxon>
        <taxon>Alphaproteobacteria</taxon>
        <taxon>Rhodobacterales</taxon>
        <taxon>Paracoccaceae</taxon>
        <taxon>Sedimentitalea</taxon>
    </lineage>
</organism>
<dbReference type="Proteomes" id="UP001227126">
    <property type="component" value="Unassembled WGS sequence"/>
</dbReference>
<dbReference type="EMBL" id="JASNJE010000005">
    <property type="protein sequence ID" value="MDK3072574.1"/>
    <property type="molecule type" value="Genomic_DNA"/>
</dbReference>
<dbReference type="SUPFAM" id="SSF46894">
    <property type="entry name" value="C-terminal effector domain of the bipartite response regulators"/>
    <property type="match status" value="1"/>
</dbReference>
<keyword evidence="3" id="KW-1185">Reference proteome</keyword>
<evidence type="ECO:0000259" key="1">
    <source>
        <dbReference type="SMART" id="SM00421"/>
    </source>
</evidence>
<sequence length="284" mass="30931">MSAANPSPNSYRAAPKSVSGLFEIVAIMCQLSQGNIAPAEALRRMTGLLGTEATAICRVDLRSARDATTVISHEARRYHSEDVGRLDMSFARGICKDNIGTAITGSVWSGTAEDFGDRDPLALVFRHRRLAETVVIPLARQGSSGDFLELHFGDPVSAGLLSHLEFLGPVLADCWKARTLGLFSDMLLSRRRVRSHPTARAAILAMENPCRLSRAEYRVCLLLSRGLNNQSVLSALSITMATLRTHLRNIYAKTGTASQPELIHLLLNPAPRRGTRDEDDADVA</sequence>
<protein>
    <submittedName>
        <fullName evidence="2">LuxR C-terminal-related transcriptional regulator</fullName>
    </submittedName>
</protein>
<dbReference type="InterPro" id="IPR016032">
    <property type="entry name" value="Sig_transdc_resp-reg_C-effctor"/>
</dbReference>
<evidence type="ECO:0000313" key="3">
    <source>
        <dbReference type="Proteomes" id="UP001227126"/>
    </source>
</evidence>
<name>A0ABT7FBU6_9RHOB</name>
<dbReference type="Gene3D" id="1.10.10.10">
    <property type="entry name" value="Winged helix-like DNA-binding domain superfamily/Winged helix DNA-binding domain"/>
    <property type="match status" value="1"/>
</dbReference>
<gene>
    <name evidence="2" type="ORF">QO034_05585</name>
</gene>
<dbReference type="Pfam" id="PF00196">
    <property type="entry name" value="GerE"/>
    <property type="match status" value="1"/>
</dbReference>
<comment type="caution">
    <text evidence="2">The sequence shown here is derived from an EMBL/GenBank/DDBJ whole genome shotgun (WGS) entry which is preliminary data.</text>
</comment>
<dbReference type="RefSeq" id="WP_284484517.1">
    <property type="nucleotide sequence ID" value="NZ_JASNJE010000005.1"/>
</dbReference>
<feature type="domain" description="HTH luxR-type" evidence="1">
    <location>
        <begin position="209"/>
        <end position="266"/>
    </location>
</feature>